<evidence type="ECO:0000313" key="2">
    <source>
        <dbReference type="EMBL" id="OGF35032.1"/>
    </source>
</evidence>
<gene>
    <name evidence="2" type="ORF">A2482_01025</name>
</gene>
<dbReference type="PANTHER" id="PTHR35458:SF8">
    <property type="entry name" value="SLR0650 PROTEIN"/>
    <property type="match status" value="1"/>
</dbReference>
<proteinExistence type="predicted"/>
<name>A0A1F5T7W4_9BACT</name>
<dbReference type="GO" id="GO:0004540">
    <property type="term" value="F:RNA nuclease activity"/>
    <property type="evidence" value="ECO:0007669"/>
    <property type="project" value="InterPro"/>
</dbReference>
<sequence length="214" mass="25357">MDLMAFKSKYYFFDKDEFGKVYVFVDFGNVRPWAKDLWPEENKFRYCYEIDIGKLATICSWVEPEKMLFYYGYFKERVDLDRNHKENVKSRSSVFRIDKARKSGFQVRAKEIKMIPHYDESGKFLGKTPKCNFDVEMAMDMLIKIHKYDTVMLFSGDSDFGDLLRYLKEAEKKVVVVCTRNRMSTELEEVADKFIPAESLKGFLEYKKNNTPAT</sequence>
<comment type="caution">
    <text evidence="2">The sequence shown here is derived from an EMBL/GenBank/DDBJ whole genome shotgun (WGS) entry which is preliminary data.</text>
</comment>
<dbReference type="AlphaFoldDB" id="A0A1F5T7W4"/>
<dbReference type="PANTHER" id="PTHR35458">
    <property type="entry name" value="SLR0755 PROTEIN"/>
    <property type="match status" value="1"/>
</dbReference>
<evidence type="ECO:0000259" key="1">
    <source>
        <dbReference type="Pfam" id="PF01936"/>
    </source>
</evidence>
<dbReference type="InterPro" id="IPR021139">
    <property type="entry name" value="NYN"/>
</dbReference>
<feature type="domain" description="NYN" evidence="1">
    <location>
        <begin position="20"/>
        <end position="196"/>
    </location>
</feature>
<organism evidence="2 3">
    <name type="scientific">Candidatus Falkowbacteria bacterium RIFOXYC2_FULL_48_21</name>
    <dbReference type="NCBI Taxonomy" id="1798005"/>
    <lineage>
        <taxon>Bacteria</taxon>
        <taxon>Candidatus Falkowiibacteriota</taxon>
    </lineage>
</organism>
<protein>
    <recommendedName>
        <fullName evidence="1">NYN domain-containing protein</fullName>
    </recommendedName>
</protein>
<accession>A0A1F5T7W4</accession>
<dbReference type="Gene3D" id="3.40.50.1010">
    <property type="entry name" value="5'-nuclease"/>
    <property type="match status" value="1"/>
</dbReference>
<dbReference type="Pfam" id="PF01936">
    <property type="entry name" value="NYN"/>
    <property type="match status" value="1"/>
</dbReference>
<evidence type="ECO:0000313" key="3">
    <source>
        <dbReference type="Proteomes" id="UP000178656"/>
    </source>
</evidence>
<dbReference type="InterPro" id="IPR047140">
    <property type="entry name" value="LabA"/>
</dbReference>
<dbReference type="EMBL" id="MFGM01000063">
    <property type="protein sequence ID" value="OGF35032.1"/>
    <property type="molecule type" value="Genomic_DNA"/>
</dbReference>
<reference evidence="2 3" key="1">
    <citation type="journal article" date="2016" name="Nat. Commun.">
        <title>Thousands of microbial genomes shed light on interconnected biogeochemical processes in an aquifer system.</title>
        <authorList>
            <person name="Anantharaman K."/>
            <person name="Brown C.T."/>
            <person name="Hug L.A."/>
            <person name="Sharon I."/>
            <person name="Castelle C.J."/>
            <person name="Probst A.J."/>
            <person name="Thomas B.C."/>
            <person name="Singh A."/>
            <person name="Wilkins M.J."/>
            <person name="Karaoz U."/>
            <person name="Brodie E.L."/>
            <person name="Williams K.H."/>
            <person name="Hubbard S.S."/>
            <person name="Banfield J.F."/>
        </authorList>
    </citation>
    <scope>NUCLEOTIDE SEQUENCE [LARGE SCALE GENOMIC DNA]</scope>
</reference>
<dbReference type="Proteomes" id="UP000178656">
    <property type="component" value="Unassembled WGS sequence"/>
</dbReference>